<dbReference type="EMBL" id="MN586027">
    <property type="protein sequence ID" value="QGJ93485.1"/>
    <property type="molecule type" value="Genomic_DNA"/>
</dbReference>
<accession>A0A649VN32</accession>
<proteinExistence type="predicted"/>
<sequence>MSTNQPRSPSMSHNEANPVRAAFVKEFAVVGAEVTYLHPLGKVTGKVTRTTEASVWAALDLPTGKTVTFRFTQRQNGEYIMHGNGKYGAVLYFVGSNEVVWARAAEARKARETRACA</sequence>
<keyword evidence="2" id="KW-1185">Reference proteome</keyword>
<dbReference type="RefSeq" id="YP_009885116.1">
    <property type="nucleotide sequence ID" value="NC_049478.1"/>
</dbReference>
<evidence type="ECO:0000313" key="2">
    <source>
        <dbReference type="Proteomes" id="UP000427282"/>
    </source>
</evidence>
<evidence type="ECO:0000313" key="1">
    <source>
        <dbReference type="EMBL" id="QGJ93485.1"/>
    </source>
</evidence>
<dbReference type="Proteomes" id="UP000427282">
    <property type="component" value="Segment"/>
</dbReference>
<name>A0A649VN32_9CAUD</name>
<dbReference type="GeneID" id="55814489"/>
<gene>
    <name evidence="1" type="primary">36</name>
    <name evidence="1" type="ORF">SEA_MUFASA8_36</name>
</gene>
<reference evidence="1 2" key="1">
    <citation type="submission" date="2019-10" db="EMBL/GenBank/DDBJ databases">
        <authorList>
            <person name="Garlena R.A."/>
            <person name="Russell D.A."/>
            <person name="Pope W.H."/>
            <person name="Jacobs-Sera D."/>
            <person name="Hatfull G.F."/>
        </authorList>
    </citation>
    <scope>NUCLEOTIDE SEQUENCE [LARGE SCALE GENOMIC DNA]</scope>
</reference>
<organism evidence="1 2">
    <name type="scientific">Arthrobacter phage Mufasa8</name>
    <dbReference type="NCBI Taxonomy" id="2656526"/>
    <lineage>
        <taxon>Viruses</taxon>
        <taxon>Duplodnaviria</taxon>
        <taxon>Heunggongvirae</taxon>
        <taxon>Uroviricota</taxon>
        <taxon>Caudoviricetes</taxon>
        <taxon>Mufasoctovirus</taxon>
        <taxon>Mufasoctovirus mufasa8</taxon>
    </lineage>
</organism>
<dbReference type="KEGG" id="vg:55814489"/>
<protein>
    <submittedName>
        <fullName evidence="1">Uncharacterized protein</fullName>
    </submittedName>
</protein>